<evidence type="ECO:0000313" key="2">
    <source>
        <dbReference type="EMBL" id="EHP41355.1"/>
    </source>
</evidence>
<organism evidence="2 3">
    <name type="scientific">Cupriavidus basilensis OR16</name>
    <dbReference type="NCBI Taxonomy" id="1127483"/>
    <lineage>
        <taxon>Bacteria</taxon>
        <taxon>Pseudomonadati</taxon>
        <taxon>Pseudomonadota</taxon>
        <taxon>Betaproteobacteria</taxon>
        <taxon>Burkholderiales</taxon>
        <taxon>Burkholderiaceae</taxon>
        <taxon>Cupriavidus</taxon>
    </lineage>
</organism>
<gene>
    <name evidence="2" type="ORF">OR16_20942</name>
</gene>
<feature type="domain" description="DUF1883" evidence="1">
    <location>
        <begin position="1"/>
        <end position="86"/>
    </location>
</feature>
<evidence type="ECO:0000313" key="3">
    <source>
        <dbReference type="Proteomes" id="UP000005808"/>
    </source>
</evidence>
<dbReference type="InterPro" id="IPR015073">
    <property type="entry name" value="DUF1883"/>
</dbReference>
<accession>H1S886</accession>
<dbReference type="Proteomes" id="UP000005808">
    <property type="component" value="Unassembled WGS sequence"/>
</dbReference>
<dbReference type="OrthoDB" id="9142262at2"/>
<dbReference type="Gene3D" id="4.10.1210.10">
    <property type="entry name" value="Atu1913-like"/>
    <property type="match status" value="1"/>
</dbReference>
<dbReference type="RefSeq" id="WP_006159639.1">
    <property type="nucleotide sequence ID" value="NZ_AHJE01000050.1"/>
</dbReference>
<proteinExistence type="predicted"/>
<sequence length="88" mass="10103">MSFLHKREYLDEGDIVVVNCSHQCNIHLTDDSNFQNYRGGRQYRYFGGFYKMLPARIEAPHAGYWNIVLDLGGGQATVRHSISIIKRG</sequence>
<dbReference type="AlphaFoldDB" id="H1S886"/>
<protein>
    <recommendedName>
        <fullName evidence="1">DUF1883 domain-containing protein</fullName>
    </recommendedName>
</protein>
<comment type="caution">
    <text evidence="2">The sequence shown here is derived from an EMBL/GenBank/DDBJ whole genome shotgun (WGS) entry which is preliminary data.</text>
</comment>
<dbReference type="Pfam" id="PF08980">
    <property type="entry name" value="DUF1883"/>
    <property type="match status" value="1"/>
</dbReference>
<reference evidence="2 3" key="1">
    <citation type="journal article" date="2012" name="J. Bacteriol.">
        <title>De Novo Genome Project of Cupriavidus basilensis OR16.</title>
        <authorList>
            <person name="Cserhati M."/>
            <person name="Kriszt B."/>
            <person name="Szoboszlay S."/>
            <person name="Toth A."/>
            <person name="Szabo I."/>
            <person name="Tancsics A."/>
            <person name="Nagy I."/>
            <person name="Horvath B."/>
            <person name="Nagy I."/>
            <person name="Kukolya J."/>
        </authorList>
    </citation>
    <scope>NUCLEOTIDE SEQUENCE [LARGE SCALE GENOMIC DNA]</scope>
    <source>
        <strain evidence="2 3">OR16</strain>
    </source>
</reference>
<dbReference type="SUPFAM" id="SSF141099">
    <property type="entry name" value="Atu1913-like"/>
    <property type="match status" value="1"/>
</dbReference>
<evidence type="ECO:0000259" key="1">
    <source>
        <dbReference type="Pfam" id="PF08980"/>
    </source>
</evidence>
<dbReference type="InterPro" id="IPR036488">
    <property type="entry name" value="DUF1883-like_sf"/>
</dbReference>
<name>H1S886_9BURK</name>
<dbReference type="EMBL" id="AHJE01000050">
    <property type="protein sequence ID" value="EHP41355.1"/>
    <property type="molecule type" value="Genomic_DNA"/>
</dbReference>